<organism evidence="22 23">
    <name type="scientific">Fasciolopsis buskii</name>
    <dbReference type="NCBI Taxonomy" id="27845"/>
    <lineage>
        <taxon>Eukaryota</taxon>
        <taxon>Metazoa</taxon>
        <taxon>Spiralia</taxon>
        <taxon>Lophotrochozoa</taxon>
        <taxon>Platyhelminthes</taxon>
        <taxon>Trematoda</taxon>
        <taxon>Digenea</taxon>
        <taxon>Plagiorchiida</taxon>
        <taxon>Echinostomata</taxon>
        <taxon>Echinostomatoidea</taxon>
        <taxon>Fasciolidae</taxon>
        <taxon>Fasciolopsis</taxon>
    </lineage>
</organism>
<keyword evidence="16" id="KW-0314">Glutamate biosynthesis</keyword>
<dbReference type="InterPro" id="IPR013785">
    <property type="entry name" value="Aldolase_TIM"/>
</dbReference>
<dbReference type="GO" id="GO:0097054">
    <property type="term" value="P:L-glutamate biosynthetic process"/>
    <property type="evidence" value="ECO:0007669"/>
    <property type="project" value="UniProtKB-UniPathway"/>
</dbReference>
<dbReference type="NCBIfam" id="NF008730">
    <property type="entry name" value="PRK11750.1"/>
    <property type="match status" value="1"/>
</dbReference>
<evidence type="ECO:0000256" key="7">
    <source>
        <dbReference type="ARBA" id="ARBA00022605"/>
    </source>
</evidence>
<comment type="cofactor">
    <cofactor evidence="2">
        <name>FAD</name>
        <dbReference type="ChEBI" id="CHEBI:57692"/>
    </cofactor>
</comment>
<dbReference type="Gene3D" id="3.50.50.60">
    <property type="entry name" value="FAD/NAD(P)-binding domain"/>
    <property type="match status" value="1"/>
</dbReference>
<dbReference type="SUPFAM" id="SSF69336">
    <property type="entry name" value="Alpha subunit of glutamate synthase, C-terminal domain"/>
    <property type="match status" value="1"/>
</dbReference>
<evidence type="ECO:0000256" key="10">
    <source>
        <dbReference type="ARBA" id="ARBA00022723"/>
    </source>
</evidence>
<dbReference type="PRINTS" id="PR00419">
    <property type="entry name" value="ADXRDTASE"/>
</dbReference>
<dbReference type="FunFam" id="2.160.20.60:FF:000001">
    <property type="entry name" value="Glutamate synthase, large subunit"/>
    <property type="match status" value="1"/>
</dbReference>
<evidence type="ECO:0000256" key="15">
    <source>
        <dbReference type="ARBA" id="ARBA00023014"/>
    </source>
</evidence>
<dbReference type="SUPFAM" id="SSF51971">
    <property type="entry name" value="Nucleotide-binding domain"/>
    <property type="match status" value="2"/>
</dbReference>
<keyword evidence="12" id="KW-0315">Glutamine amidotransferase</keyword>
<dbReference type="Pfam" id="PF07992">
    <property type="entry name" value="Pyr_redox_2"/>
    <property type="match status" value="1"/>
</dbReference>
<dbReference type="OrthoDB" id="4327079at2759"/>
<dbReference type="CDD" id="cd00982">
    <property type="entry name" value="gltB_C"/>
    <property type="match status" value="1"/>
</dbReference>
<keyword evidence="7" id="KW-0028">Amino-acid biosynthesis</keyword>
<dbReference type="GO" id="GO:0005506">
    <property type="term" value="F:iron ion binding"/>
    <property type="evidence" value="ECO:0007669"/>
    <property type="project" value="InterPro"/>
</dbReference>
<dbReference type="PANTHER" id="PTHR43100">
    <property type="entry name" value="GLUTAMATE SYNTHASE [NADPH] SMALL CHAIN"/>
    <property type="match status" value="1"/>
</dbReference>
<evidence type="ECO:0000256" key="3">
    <source>
        <dbReference type="ARBA" id="ARBA00004802"/>
    </source>
</evidence>
<dbReference type="PANTHER" id="PTHR43100:SF1">
    <property type="entry name" value="GLUTAMATE SYNTHASE [NADPH] SMALL CHAIN"/>
    <property type="match status" value="1"/>
</dbReference>
<dbReference type="InterPro" id="IPR036485">
    <property type="entry name" value="Glu_synth_asu_C_sf"/>
</dbReference>
<comment type="similarity">
    <text evidence="6">Belongs to the glutamate synthase family.</text>
</comment>
<evidence type="ECO:0000256" key="17">
    <source>
        <dbReference type="ARBA" id="ARBA00023291"/>
    </source>
</evidence>
<evidence type="ECO:0000256" key="11">
    <source>
        <dbReference type="ARBA" id="ARBA00022827"/>
    </source>
</evidence>
<dbReference type="InterPro" id="IPR012220">
    <property type="entry name" value="Glu_synth_euk"/>
</dbReference>
<evidence type="ECO:0000256" key="9">
    <source>
        <dbReference type="ARBA" id="ARBA00022643"/>
    </source>
</evidence>
<name>A0A8E0VIV4_9TREM</name>
<dbReference type="InterPro" id="IPR002489">
    <property type="entry name" value="Glu_synth_asu_C"/>
</dbReference>
<dbReference type="EC" id="1.4.1.14" evidence="18"/>
<evidence type="ECO:0000256" key="19">
    <source>
        <dbReference type="ARBA" id="ARBA00048867"/>
    </source>
</evidence>
<keyword evidence="11" id="KW-0274">FAD</keyword>
<dbReference type="Proteomes" id="UP000728185">
    <property type="component" value="Unassembled WGS sequence"/>
</dbReference>
<dbReference type="Gene3D" id="1.10.1060.10">
    <property type="entry name" value="Alpha-helical ferredoxin"/>
    <property type="match status" value="1"/>
</dbReference>
<evidence type="ECO:0000256" key="5">
    <source>
        <dbReference type="ARBA" id="ARBA00004944"/>
    </source>
</evidence>
<dbReference type="InterPro" id="IPR006005">
    <property type="entry name" value="Glut_synth_ssu1"/>
</dbReference>
<proteinExistence type="inferred from homology"/>
<dbReference type="Pfam" id="PF01645">
    <property type="entry name" value="Glu_synthase"/>
    <property type="match status" value="1"/>
</dbReference>
<dbReference type="GO" id="GO:0050660">
    <property type="term" value="F:flavin adenine dinucleotide binding"/>
    <property type="evidence" value="ECO:0007669"/>
    <property type="project" value="InterPro"/>
</dbReference>
<feature type="binding site" evidence="20">
    <location>
        <position position="986"/>
    </location>
    <ligand>
        <name>[3Fe-4S] cluster</name>
        <dbReference type="ChEBI" id="CHEBI:21137"/>
    </ligand>
</feature>
<dbReference type="InterPro" id="IPR006982">
    <property type="entry name" value="Glu_synth_centr_N"/>
</dbReference>
<dbReference type="InterPro" id="IPR023753">
    <property type="entry name" value="FAD/NAD-binding_dom"/>
</dbReference>
<keyword evidence="8" id="KW-0285">Flavoprotein</keyword>
<dbReference type="PIRSF" id="PIRSF000187">
    <property type="entry name" value="GOGAT"/>
    <property type="match status" value="1"/>
</dbReference>
<dbReference type="GO" id="GO:0016639">
    <property type="term" value="F:oxidoreductase activity, acting on the CH-NH2 group of donors, NAD or NADP as acceptor"/>
    <property type="evidence" value="ECO:0007669"/>
    <property type="project" value="InterPro"/>
</dbReference>
<dbReference type="InterPro" id="IPR009051">
    <property type="entry name" value="Helical_ferredxn"/>
</dbReference>
<accession>A0A8E0VIV4</accession>
<keyword evidence="15 20" id="KW-0411">Iron-sulfur</keyword>
<dbReference type="Gene3D" id="3.40.50.720">
    <property type="entry name" value="NAD(P)-binding Rossmann-like Domain"/>
    <property type="match status" value="1"/>
</dbReference>
<comment type="pathway">
    <text evidence="3">Energy metabolism; nitrogen metabolism.</text>
</comment>
<dbReference type="UniPathway" id="UPA00634">
    <property type="reaction ID" value="UER00690"/>
</dbReference>
<evidence type="ECO:0000256" key="4">
    <source>
        <dbReference type="ARBA" id="ARBA00004909"/>
    </source>
</evidence>
<evidence type="ECO:0000256" key="18">
    <source>
        <dbReference type="ARBA" id="ARBA00024383"/>
    </source>
</evidence>
<reference evidence="22" key="1">
    <citation type="submission" date="2019-05" db="EMBL/GenBank/DDBJ databases">
        <title>Annotation for the trematode Fasciolopsis buski.</title>
        <authorList>
            <person name="Choi Y.-J."/>
        </authorList>
    </citation>
    <scope>NUCLEOTIDE SEQUENCE</scope>
    <source>
        <strain evidence="22">HT</strain>
        <tissue evidence="22">Whole worm</tissue>
    </source>
</reference>
<evidence type="ECO:0000256" key="16">
    <source>
        <dbReference type="ARBA" id="ARBA00023164"/>
    </source>
</evidence>
<feature type="binding site" evidence="20">
    <location>
        <position position="992"/>
    </location>
    <ligand>
        <name>[3Fe-4S] cluster</name>
        <dbReference type="ChEBI" id="CHEBI:21137"/>
    </ligand>
</feature>
<keyword evidence="17 20" id="KW-0003">3Fe-4S</keyword>
<dbReference type="PROSITE" id="PS51278">
    <property type="entry name" value="GATASE_TYPE_2"/>
    <property type="match status" value="1"/>
</dbReference>
<dbReference type="Pfam" id="PF00310">
    <property type="entry name" value="GATase_2"/>
    <property type="match status" value="1"/>
</dbReference>
<evidence type="ECO:0000256" key="2">
    <source>
        <dbReference type="ARBA" id="ARBA00001974"/>
    </source>
</evidence>
<evidence type="ECO:0000256" key="14">
    <source>
        <dbReference type="ARBA" id="ARBA00023004"/>
    </source>
</evidence>
<evidence type="ECO:0000256" key="6">
    <source>
        <dbReference type="ARBA" id="ARBA00009716"/>
    </source>
</evidence>
<evidence type="ECO:0000313" key="22">
    <source>
        <dbReference type="EMBL" id="KAA0196138.1"/>
    </source>
</evidence>
<dbReference type="InterPro" id="IPR029055">
    <property type="entry name" value="Ntn_hydrolases_N"/>
</dbReference>
<sequence>MKQICYICGLSPDVVVYKGMFTTKQLWSYYSDLQDPDYSTHFAMIHNRFSTNTLPTWGRAHPQRMIAHNGEINTLRGNVNYSRARQSVMESKLFPAELLREKLFPIIESEMSDSGSLDNMLEFLYHCGTYSLPEVVIMLIPEAWHNLDPTKGDMPKAKWNFFKWAACSFEPWDGPALVVFCDGRYIGAVLDRNGLRPARFYATSEDMVYLASEVGVVDVPEDVQVVQKGRLKAGRLVIVDTQVGELLDDEKLKHTIATSNPYEEWLSNGSITLDELHQIAGDLKDNVAAETKTEIQELVSVLKDPRLPMFGYNPENISMLLLPMLKTSKEALGSMGNDTPLACLSQENPLVFDYFQQLFAQVTNPPIDPFRERIVMTLTCPIGPQKNILIPSPLQTNRLWITHPILTLADCNLLRSLDGTMANRCNRPTKVLSWSSHVLDTTFSADQARLDSSSLGSQLGTALQQLCRNAEHAIVDGGVHLLIMSDRAAGPDRIPIPSLLALGAVHQHLLRKQLRTQVGLIVETGEAKEVHHFCTLVGFGADAVCPYMVFESIGSLVSEGSLPPSKDAISDVERKYVTAVQTGFYKVMAKMGISTLHSYKGAQIFEAVGLAECVMDMCFRGAASRIGGADFEVLARETVARHMLAFPEGRTMGTEINDFSHNPGFYHWRSGGEHHINNPEALSKLQAASRSNSRRLYKAFVELADQGSRNCTLRGLFDFNYAVNPIQLDEVEPASDIVKRFSTGAMSLGSISSETHEALAEAMNRIQARSNTGEGGERPERYLNPILRSSIKQVASARFGVTSSYLAHADMLQIKMAQGAKPGEGGELPGYKVTEEIAKTRLSVPGVGLISPPPHHDIYSIEDLSQLIYDLKAANPLALVSVKLVSEVGVGVIAAGVAKARAAHITISGHDGGTGASSWTGIKHAGLPWELGIAETHQILVHQRTRSRVLLQVDGQMRTGRDIIVAALLGADEFAMSTAPLIVLGCIMMRKCHLNTCPVGIATQDPVLRAKFAGQPQHVINYLFMMAEEVREYMSRLGVRRLDDIIGHTEYLKPIRTDSTSKALKLDLRPLLVKSEPIRVFPTWSSVLQEDWDPKNDEDLTPVEQLAQYLRTDRAMDCALIKLAQPILETPADIQLESTLANVFFESVISNSDRAFGSTLSFAISKQFNVNGLPKGRHINVLLRGSAGQSFCAFLAKGVTVRLEGDANDYVAKGLSGGRVTIVPPRRLLEQGFQTHHNLIVGNVCLYGATDGVLFLRGQAAERFCVRNSGAIVVCEGVGDHGCEYMTGGRAVILGRTGRNFAAGMSGGLAFVYDTDGIHGPFGRKCNQDLVDLEPMALENPHSTWLRSIIEEFTEETGSEVGAWILNTWESSVMHFVLVFPRDYRRALTLMEKQNEVDQLDSNRIDGKLPKKQTCDIEDFAEDKSTCDSPSKVQYEKLDKLRGFVLYARHKSAYRPTEERVHDWSEVYDHRRVRKTLRKQAARCMDCGVPFCQSYAGCPLGNLIPNWNDLVFNNDWHSAHLALLQTNNFPEFTGRVCPAPCETACVLGINSEPVTIKNIECAIADKAWEQEWIKAGTEKLREPTGCRVAIVGSGPAGLACADQLNKAGHDVTVIERRDQLGGLLRYGIPTMKLDRHVLDRRLGLMRENGVQFVVRTRVGGLSDTNGRRDLNAECAENENTVEWSGEQLLQDFDAVVLCLGSTWPRDLNIPGRDLNGIHFAMSFLERWQRVLFRVKISPGDPKITELPSTAALQAAAKDKRVVILGGGDTGVDCIATSLRQGAKSVQTFEILPPPPPRRDNEENPWPEWPRVWRTEYGHSEVMLRYGRDPRQFSTVTKEFLDDGSGSVCGLRTVQVEWSKNVDTGRWHMTELSGTENIVECDLVLLAMGFVGPETSLIAQLQLATEQSESRIKSQQPSSYATNVPRVFAAGDCRRGQSLVVHAINEGRQAAREVDLHLMGKTQLPGQGGHVKVESGQL</sequence>
<dbReference type="NCBIfam" id="TIGR01317">
    <property type="entry name" value="GOGAT_sm_gam"/>
    <property type="match status" value="1"/>
</dbReference>
<dbReference type="CDD" id="cd02808">
    <property type="entry name" value="GltS_FMN"/>
    <property type="match status" value="1"/>
</dbReference>
<dbReference type="GO" id="GO:0010181">
    <property type="term" value="F:FMN binding"/>
    <property type="evidence" value="ECO:0007669"/>
    <property type="project" value="InterPro"/>
</dbReference>
<dbReference type="InterPro" id="IPR017932">
    <property type="entry name" value="GATase_2_dom"/>
</dbReference>
<evidence type="ECO:0000256" key="13">
    <source>
        <dbReference type="ARBA" id="ARBA00023002"/>
    </source>
</evidence>
<keyword evidence="9" id="KW-0288">FMN</keyword>
<feature type="binding site" evidence="20">
    <location>
        <position position="997"/>
    </location>
    <ligand>
        <name>[3Fe-4S] cluster</name>
        <dbReference type="ChEBI" id="CHEBI:21137"/>
    </ligand>
</feature>
<evidence type="ECO:0000256" key="20">
    <source>
        <dbReference type="PIRSR" id="PIRSR000187-2"/>
    </source>
</evidence>
<dbReference type="Pfam" id="PF01493">
    <property type="entry name" value="GXGXG"/>
    <property type="match status" value="1"/>
</dbReference>
<dbReference type="Gene3D" id="3.20.20.70">
    <property type="entry name" value="Aldolase class I"/>
    <property type="match status" value="2"/>
</dbReference>
<comment type="pathway">
    <text evidence="5">Amino-acid biosynthesis; L-glutamate biosynthesis via GLT pathway; L-glutamate from 2-oxoglutarate and L-glutamine (NAD(+) route): step 1/1.</text>
</comment>
<keyword evidence="10" id="KW-0479">Metal-binding</keyword>
<dbReference type="GO" id="GO:0051538">
    <property type="term" value="F:3 iron, 4 sulfur cluster binding"/>
    <property type="evidence" value="ECO:0007669"/>
    <property type="project" value="UniProtKB-KW"/>
</dbReference>
<dbReference type="SUPFAM" id="SSF46548">
    <property type="entry name" value="alpha-helical ferredoxin"/>
    <property type="match status" value="1"/>
</dbReference>
<dbReference type="InterPro" id="IPR036188">
    <property type="entry name" value="FAD/NAD-bd_sf"/>
</dbReference>
<evidence type="ECO:0000256" key="1">
    <source>
        <dbReference type="ARBA" id="ARBA00001917"/>
    </source>
</evidence>
<evidence type="ECO:0000256" key="8">
    <source>
        <dbReference type="ARBA" id="ARBA00022630"/>
    </source>
</evidence>
<dbReference type="InterPro" id="IPR002932">
    <property type="entry name" value="Glu_synthdom"/>
</dbReference>
<gene>
    <name evidence="22" type="ORF">FBUS_03168</name>
</gene>
<dbReference type="InterPro" id="IPR051394">
    <property type="entry name" value="Glutamate_Synthase"/>
</dbReference>
<dbReference type="Pfam" id="PF04898">
    <property type="entry name" value="Glu_syn_central"/>
    <property type="match status" value="1"/>
</dbReference>
<comment type="catalytic activity">
    <reaction evidence="19">
        <text>2 L-glutamate + NAD(+) = L-glutamine + 2-oxoglutarate + NADH + H(+)</text>
        <dbReference type="Rhea" id="RHEA:13753"/>
        <dbReference type="ChEBI" id="CHEBI:15378"/>
        <dbReference type="ChEBI" id="CHEBI:16810"/>
        <dbReference type="ChEBI" id="CHEBI:29985"/>
        <dbReference type="ChEBI" id="CHEBI:57540"/>
        <dbReference type="ChEBI" id="CHEBI:57945"/>
        <dbReference type="ChEBI" id="CHEBI:58359"/>
        <dbReference type="EC" id="1.4.1.14"/>
    </reaction>
</comment>
<dbReference type="EMBL" id="LUCM01003231">
    <property type="protein sequence ID" value="KAA0196138.1"/>
    <property type="molecule type" value="Genomic_DNA"/>
</dbReference>
<dbReference type="SUPFAM" id="SSF51395">
    <property type="entry name" value="FMN-linked oxidoreductases"/>
    <property type="match status" value="1"/>
</dbReference>
<evidence type="ECO:0000256" key="12">
    <source>
        <dbReference type="ARBA" id="ARBA00022962"/>
    </source>
</evidence>
<comment type="caution">
    <text evidence="22">The sequence shown here is derived from an EMBL/GenBank/DDBJ whole genome shotgun (WGS) entry which is preliminary data.</text>
</comment>
<dbReference type="SUPFAM" id="SSF56235">
    <property type="entry name" value="N-terminal nucleophile aminohydrolases (Ntn hydrolases)"/>
    <property type="match status" value="1"/>
</dbReference>
<dbReference type="GO" id="GO:0016040">
    <property type="term" value="F:glutamate synthase (NADH) activity"/>
    <property type="evidence" value="ECO:0007669"/>
    <property type="project" value="UniProtKB-EC"/>
</dbReference>
<keyword evidence="14" id="KW-0408">Iron</keyword>
<dbReference type="UniPathway" id="UPA00045"/>
<dbReference type="Pfam" id="PF14691">
    <property type="entry name" value="Fer4_20"/>
    <property type="match status" value="1"/>
</dbReference>
<comment type="pathway">
    <text evidence="4">Nitrogen metabolism.</text>
</comment>
<evidence type="ECO:0000259" key="21">
    <source>
        <dbReference type="PROSITE" id="PS51278"/>
    </source>
</evidence>
<comment type="cofactor">
    <cofactor evidence="1">
        <name>FMN</name>
        <dbReference type="ChEBI" id="CHEBI:58210"/>
    </cofactor>
</comment>
<dbReference type="Gene3D" id="3.60.20.10">
    <property type="entry name" value="Glutamine Phosphoribosylpyrophosphate, subunit 1, domain 1"/>
    <property type="match status" value="1"/>
</dbReference>
<keyword evidence="23" id="KW-1185">Reference proteome</keyword>
<protein>
    <recommendedName>
        <fullName evidence="18">glutamate synthase (NADH)</fullName>
        <ecNumber evidence="18">1.4.1.14</ecNumber>
    </recommendedName>
</protein>
<comment type="cofactor">
    <cofactor evidence="20">
        <name>[3Fe-4S] cluster</name>
        <dbReference type="ChEBI" id="CHEBI:21137"/>
    </cofactor>
    <text evidence="20">Binds 1 [3Fe-4S] cluster.</text>
</comment>
<feature type="domain" description="Glutamine amidotransferase type-2" evidence="21">
    <location>
        <begin position="5"/>
        <end position="242"/>
    </location>
</feature>
<dbReference type="FunFam" id="3.20.20.70:FF:000314">
    <property type="entry name" value="Uncharacterized protein, isoform E"/>
    <property type="match status" value="1"/>
</dbReference>
<dbReference type="InterPro" id="IPR028261">
    <property type="entry name" value="DPD_II"/>
</dbReference>
<dbReference type="FunFam" id="3.20.20.70:FF:000031">
    <property type="entry name" value="Glutamate synthase 1 [NADH]"/>
    <property type="match status" value="1"/>
</dbReference>
<keyword evidence="13" id="KW-0560">Oxidoreductase</keyword>
<evidence type="ECO:0000313" key="23">
    <source>
        <dbReference type="Proteomes" id="UP000728185"/>
    </source>
</evidence>
<dbReference type="Gene3D" id="2.160.20.60">
    <property type="entry name" value="Glutamate synthase, alpha subunit, C-terminal domain"/>
    <property type="match status" value="1"/>
</dbReference>